<dbReference type="RefSeq" id="WP_261755930.1">
    <property type="nucleotide sequence ID" value="NZ_CP104562.2"/>
</dbReference>
<organism evidence="1 2">
    <name type="scientific">Roseateles amylovorans</name>
    <dbReference type="NCBI Taxonomy" id="2978473"/>
    <lineage>
        <taxon>Bacteria</taxon>
        <taxon>Pseudomonadati</taxon>
        <taxon>Pseudomonadota</taxon>
        <taxon>Betaproteobacteria</taxon>
        <taxon>Burkholderiales</taxon>
        <taxon>Sphaerotilaceae</taxon>
        <taxon>Roseateles</taxon>
    </lineage>
</organism>
<evidence type="ECO:0000313" key="2">
    <source>
        <dbReference type="Proteomes" id="UP001064933"/>
    </source>
</evidence>
<accession>A0ABY6AT51</accession>
<name>A0ABY6AT51_9BURK</name>
<sequence>MQRFEYLSALWETMASAHIGCGQVEAAAAMGQYGGFEFKCPVAAALLQCGLALGVPAAIKGEWPQFRSSVTRSCWLPNRECPPWGTEALTREQSRLFVLSALEHLASVSKRGWSEALWRRAFAPEAKAEMASGELMLSGLASDDQLLKAFQEAGESCAGFQPEIEPEFSS</sequence>
<keyword evidence="2" id="KW-1185">Reference proteome</keyword>
<dbReference type="EMBL" id="CP104562">
    <property type="protein sequence ID" value="UXH76197.1"/>
    <property type="molecule type" value="Genomic_DNA"/>
</dbReference>
<evidence type="ECO:0000313" key="1">
    <source>
        <dbReference type="EMBL" id="UXH76197.1"/>
    </source>
</evidence>
<reference evidence="1" key="1">
    <citation type="submission" date="2022-10" db="EMBL/GenBank/DDBJ databases">
        <title>Characterization and whole genome sequencing of a new Roseateles species, isolated from fresh water.</title>
        <authorList>
            <person name="Guliayeva D.Y."/>
            <person name="Akhremchuk A.E."/>
            <person name="Sikolenko M.A."/>
            <person name="Valentovich L.N."/>
            <person name="Sidarenka A.V."/>
        </authorList>
    </citation>
    <scope>NUCLEOTIDE SEQUENCE</scope>
    <source>
        <strain evidence="1">BIM B-1768</strain>
    </source>
</reference>
<protein>
    <submittedName>
        <fullName evidence="1">Uncharacterized protein</fullName>
    </submittedName>
</protein>
<proteinExistence type="predicted"/>
<gene>
    <name evidence="1" type="ORF">N4261_14075</name>
</gene>
<dbReference type="Proteomes" id="UP001064933">
    <property type="component" value="Chromosome"/>
</dbReference>